<keyword evidence="5" id="KW-1185">Reference proteome</keyword>
<sequence>MSQQALHFDIVGVIESPYKEKFATPRQPNLVQDAHARIKIQPAYNKLEAFYGLESFSHIWLMFLFSQTADKGWKPLVRPPRLGGNNKLGVFATRSTFRPNPVGLSAVKLESISQENNQIYINVSGIDLIDNTPIIDIKPYITYSDSIPNATSSYAQDKQKGFDKVEIAPEIEAILEQDVHSLNFIKQTLIQDPRPAYKRNKPDEKVYGSELGAYNVKWQVKENTCYIINLVKL</sequence>
<protein>
    <submittedName>
        <fullName evidence="4">tRNA (Adenine(37)-N6)-methyltransferase</fullName>
    </submittedName>
</protein>
<comment type="caution">
    <text evidence="4">The sequence shown here is derived from an EMBL/GenBank/DDBJ whole genome shotgun (WGS) entry which is preliminary data.</text>
</comment>
<evidence type="ECO:0000313" key="5">
    <source>
        <dbReference type="Proteomes" id="UP000037600"/>
    </source>
</evidence>
<evidence type="ECO:0000259" key="3">
    <source>
        <dbReference type="PROSITE" id="PS51668"/>
    </source>
</evidence>
<dbReference type="Proteomes" id="UP000037600">
    <property type="component" value="Unassembled WGS sequence"/>
</dbReference>
<evidence type="ECO:0000256" key="1">
    <source>
        <dbReference type="ARBA" id="ARBA00022691"/>
    </source>
</evidence>
<dbReference type="InterPro" id="IPR036414">
    <property type="entry name" value="YaeB_N_sf"/>
</dbReference>
<dbReference type="GO" id="GO:0032259">
    <property type="term" value="P:methylation"/>
    <property type="evidence" value="ECO:0007669"/>
    <property type="project" value="UniProtKB-KW"/>
</dbReference>
<reference evidence="4 5" key="1">
    <citation type="submission" date="2015-04" db="EMBL/GenBank/DDBJ databases">
        <title>Draft Genome Sequence of the Novel Agar-Digesting Marine Bacterium Q1.</title>
        <authorList>
            <person name="Li Y."/>
            <person name="Li D."/>
            <person name="Chen G."/>
            <person name="Du Z."/>
        </authorList>
    </citation>
    <scope>NUCLEOTIDE SEQUENCE [LARGE SCALE GENOMIC DNA]</scope>
    <source>
        <strain evidence="4 5">Q1</strain>
    </source>
</reference>
<evidence type="ECO:0000256" key="2">
    <source>
        <dbReference type="ARBA" id="ARBA00033753"/>
    </source>
</evidence>
<proteinExistence type="inferred from homology"/>
<dbReference type="PROSITE" id="PS01318">
    <property type="entry name" value="TSAA_1"/>
    <property type="match status" value="1"/>
</dbReference>
<evidence type="ECO:0000313" key="4">
    <source>
        <dbReference type="EMBL" id="KMT64790.1"/>
    </source>
</evidence>
<dbReference type="SUPFAM" id="SSF118196">
    <property type="entry name" value="YaeB-like"/>
    <property type="match status" value="1"/>
</dbReference>
<dbReference type="STRING" id="1513271.XM47_13100"/>
<dbReference type="PROSITE" id="PS51668">
    <property type="entry name" value="TSAA_2"/>
    <property type="match status" value="1"/>
</dbReference>
<dbReference type="NCBIfam" id="TIGR00104">
    <property type="entry name" value="tRNA_TsaA"/>
    <property type="match status" value="1"/>
</dbReference>
<dbReference type="OrthoDB" id="9804309at2"/>
<dbReference type="Gene3D" id="2.40.30.70">
    <property type="entry name" value="YaeB-like"/>
    <property type="match status" value="1"/>
</dbReference>
<feature type="domain" description="TsaA-like" evidence="3">
    <location>
        <begin position="8"/>
        <end position="149"/>
    </location>
</feature>
<dbReference type="PATRIC" id="fig|1513271.3.peg.2687"/>
<dbReference type="FunFam" id="2.40.30.70:FF:000001">
    <property type="entry name" value="tRNA (N6-threonylcarbamoyladenosine(37)-N6)-methyltransferase TrmO"/>
    <property type="match status" value="1"/>
</dbReference>
<dbReference type="EMBL" id="LAZL01000021">
    <property type="protein sequence ID" value="KMT64790.1"/>
    <property type="molecule type" value="Genomic_DNA"/>
</dbReference>
<dbReference type="Pfam" id="PF18389">
    <property type="entry name" value="TrmO_C"/>
    <property type="match status" value="1"/>
</dbReference>
<keyword evidence="1" id="KW-0949">S-adenosyl-L-methionine</keyword>
<dbReference type="Pfam" id="PF01980">
    <property type="entry name" value="TrmO_N"/>
    <property type="match status" value="1"/>
</dbReference>
<dbReference type="GO" id="GO:0089715">
    <property type="term" value="F:tRNA (L-threonylcarbamoyladenosine(37)-C2) methyltransferase activity"/>
    <property type="evidence" value="ECO:0007669"/>
    <property type="project" value="TreeGrafter"/>
</dbReference>
<dbReference type="Gene3D" id="3.30.2310.10">
    <property type="entry name" value="YaeB-like"/>
    <property type="match status" value="1"/>
</dbReference>
<dbReference type="InterPro" id="IPR023370">
    <property type="entry name" value="TrmO-like_N"/>
</dbReference>
<gene>
    <name evidence="4" type="ORF">XM47_13100</name>
</gene>
<keyword evidence="4" id="KW-0489">Methyltransferase</keyword>
<dbReference type="PANTHER" id="PTHR12818">
    <property type="entry name" value="TRNA (ADENINE(37)-N6)-METHYLTRANSFERASE"/>
    <property type="match status" value="1"/>
</dbReference>
<name>A0A0J8GPQ6_9ALTE</name>
<dbReference type="InterPro" id="IPR036413">
    <property type="entry name" value="YaeB-like_sf"/>
</dbReference>
<dbReference type="AlphaFoldDB" id="A0A0J8GPQ6"/>
<dbReference type="CDD" id="cd09281">
    <property type="entry name" value="UPF0066"/>
    <property type="match status" value="1"/>
</dbReference>
<dbReference type="PANTHER" id="PTHR12818:SF0">
    <property type="entry name" value="TRNA (ADENINE(37)-N6)-METHYLTRANSFERASE"/>
    <property type="match status" value="1"/>
</dbReference>
<comment type="similarity">
    <text evidence="2">Belongs to the tRNA methyltransferase O family.</text>
</comment>
<organism evidence="4 5">
    <name type="scientific">Catenovulum maritimum</name>
    <dbReference type="NCBI Taxonomy" id="1513271"/>
    <lineage>
        <taxon>Bacteria</taxon>
        <taxon>Pseudomonadati</taxon>
        <taxon>Pseudomonadota</taxon>
        <taxon>Gammaproteobacteria</taxon>
        <taxon>Alteromonadales</taxon>
        <taxon>Alteromonadaceae</taxon>
        <taxon>Catenovulum</taxon>
    </lineage>
</organism>
<dbReference type="InterPro" id="IPR041369">
    <property type="entry name" value="TrmO_C"/>
</dbReference>
<accession>A0A0J8GPQ6</accession>
<dbReference type="RefSeq" id="WP_048693314.1">
    <property type="nucleotide sequence ID" value="NZ_KQ130494.1"/>
</dbReference>
<dbReference type="InterPro" id="IPR040372">
    <property type="entry name" value="YaeB-like"/>
</dbReference>
<dbReference type="InterPro" id="IPR023368">
    <property type="entry name" value="UPF0066_cons_site"/>
</dbReference>
<keyword evidence="4" id="KW-0808">Transferase</keyword>